<dbReference type="Proteomes" id="UP000193467">
    <property type="component" value="Unassembled WGS sequence"/>
</dbReference>
<dbReference type="InterPro" id="IPR039770">
    <property type="entry name" value="Rpf2"/>
</dbReference>
<name>A0A1Y2DBB7_9BASI</name>
<keyword evidence="3 4" id="KW-0539">Nucleus</keyword>
<feature type="compositionally biased region" description="Basic and acidic residues" evidence="5">
    <location>
        <begin position="345"/>
        <end position="354"/>
    </location>
</feature>
<feature type="domain" description="Brix" evidence="6">
    <location>
        <begin position="35"/>
        <end position="292"/>
    </location>
</feature>
<dbReference type="Pfam" id="PF04427">
    <property type="entry name" value="Brix"/>
    <property type="match status" value="1"/>
</dbReference>
<dbReference type="GO" id="GO:0000027">
    <property type="term" value="P:ribosomal large subunit assembly"/>
    <property type="evidence" value="ECO:0007669"/>
    <property type="project" value="InterPro"/>
</dbReference>
<evidence type="ECO:0000313" key="7">
    <source>
        <dbReference type="EMBL" id="ORY56444.1"/>
    </source>
</evidence>
<dbReference type="AlphaFoldDB" id="A0A1Y2DBB7"/>
<dbReference type="PROSITE" id="PS50833">
    <property type="entry name" value="BRIX"/>
    <property type="match status" value="1"/>
</dbReference>
<evidence type="ECO:0000256" key="5">
    <source>
        <dbReference type="SAM" id="MobiDB-lite"/>
    </source>
</evidence>
<evidence type="ECO:0000256" key="3">
    <source>
        <dbReference type="ARBA" id="ARBA00023242"/>
    </source>
</evidence>
<reference evidence="7 8" key="1">
    <citation type="submission" date="2016-07" db="EMBL/GenBank/DDBJ databases">
        <title>Pervasive Adenine N6-methylation of Active Genes in Fungi.</title>
        <authorList>
            <consortium name="DOE Joint Genome Institute"/>
            <person name="Mondo S.J."/>
            <person name="Dannebaum R.O."/>
            <person name="Kuo R.C."/>
            <person name="Labutti K."/>
            <person name="Haridas S."/>
            <person name="Kuo A."/>
            <person name="Salamov A."/>
            <person name="Ahrendt S.R."/>
            <person name="Lipzen A."/>
            <person name="Sullivan W."/>
            <person name="Andreopoulos W.B."/>
            <person name="Clum A."/>
            <person name="Lindquist E."/>
            <person name="Daum C."/>
            <person name="Ramamoorthy G.K."/>
            <person name="Gryganskyi A."/>
            <person name="Culley D."/>
            <person name="Magnuson J.K."/>
            <person name="James T.Y."/>
            <person name="O'Malley M.A."/>
            <person name="Stajich J.E."/>
            <person name="Spatafora J.W."/>
            <person name="Visel A."/>
            <person name="Grigoriev I.V."/>
        </authorList>
    </citation>
    <scope>NUCLEOTIDE SEQUENCE [LARGE SCALE GENOMIC DNA]</scope>
    <source>
        <strain evidence="7 8">62-1032</strain>
    </source>
</reference>
<comment type="subcellular location">
    <subcellularLocation>
        <location evidence="1 4">Nucleus</location>
        <location evidence="1 4">Nucleolus</location>
    </subcellularLocation>
</comment>
<evidence type="ECO:0000256" key="2">
    <source>
        <dbReference type="ARBA" id="ARBA00010782"/>
    </source>
</evidence>
<dbReference type="PANTHER" id="PTHR12728">
    <property type="entry name" value="BRIX DOMAIN CONTAINING PROTEIN"/>
    <property type="match status" value="1"/>
</dbReference>
<dbReference type="GO" id="GO:0000463">
    <property type="term" value="P:maturation of LSU-rRNA from tricistronic rRNA transcript (SSU-rRNA, 5.8S rRNA, LSU-rRNA)"/>
    <property type="evidence" value="ECO:0007669"/>
    <property type="project" value="TreeGrafter"/>
</dbReference>
<accession>A0A1Y2DBB7</accession>
<organism evidence="7 8">
    <name type="scientific">Leucosporidium creatinivorum</name>
    <dbReference type="NCBI Taxonomy" id="106004"/>
    <lineage>
        <taxon>Eukaryota</taxon>
        <taxon>Fungi</taxon>
        <taxon>Dikarya</taxon>
        <taxon>Basidiomycota</taxon>
        <taxon>Pucciniomycotina</taxon>
        <taxon>Microbotryomycetes</taxon>
        <taxon>Leucosporidiales</taxon>
        <taxon>Leucosporidium</taxon>
    </lineage>
</organism>
<evidence type="ECO:0000259" key="6">
    <source>
        <dbReference type="PROSITE" id="PS50833"/>
    </source>
</evidence>
<protein>
    <recommendedName>
        <fullName evidence="4">Ribosome production factor 2 homolog</fullName>
    </recommendedName>
    <alternativeName>
        <fullName evidence="4">Ribosome biogenesis protein RPF2 homolog</fullName>
    </alternativeName>
</protein>
<evidence type="ECO:0000313" key="8">
    <source>
        <dbReference type="Proteomes" id="UP000193467"/>
    </source>
</evidence>
<dbReference type="InParanoid" id="A0A1Y2DBB7"/>
<feature type="compositionally biased region" description="Low complexity" evidence="5">
    <location>
        <begin position="1"/>
        <end position="13"/>
    </location>
</feature>
<feature type="region of interest" description="Disordered" evidence="5">
    <location>
        <begin position="344"/>
        <end position="388"/>
    </location>
</feature>
<comment type="caution">
    <text evidence="7">The sequence shown here is derived from an EMBL/GenBank/DDBJ whole genome shotgun (WGS) entry which is preliminary data.</text>
</comment>
<dbReference type="GO" id="GO:0005730">
    <property type="term" value="C:nucleolus"/>
    <property type="evidence" value="ECO:0007669"/>
    <property type="project" value="UniProtKB-SubCell"/>
</dbReference>
<keyword evidence="8" id="KW-1185">Reference proteome</keyword>
<sequence length="388" mass="42034">MSAPTPIIAPAAPKNARSKRAQQEREPKLVEHGGKTAIFVRGNGISEKVKVALSELNQLKKPHSISFSKSNVIRPFEDSSSLAFWSTKNDASLFLVGTHTKKRPHGLVWVRCFSGEVMEMLEVGIEEVMAMSSFKTIKTAPGSVPLFHFASTTPHESLWDSHPTFVQFKSILLDFFRGVEMDAVALKGLERVVSVTIGGSSVAESAAAQAEMEAAVSGKGKAPAAVDSLIGGSKQKGSGGDYEEDKSLPVVHFRTYSIIMKRSGVPTPLIELAPHGPHFTFSMRRTQQPSSEMWKAALKKSVKKSTAGPKKNKNIDIDEMGDKVGRVYVDSQDLSTLQARKFKGLKGEKKRYADNDEGDAATTAAPNGDASTEAGSFESPGRKRSKKE</sequence>
<feature type="region of interest" description="Disordered" evidence="5">
    <location>
        <begin position="1"/>
        <end position="28"/>
    </location>
</feature>
<evidence type="ECO:0000256" key="4">
    <source>
        <dbReference type="RuleBase" id="RU367086"/>
    </source>
</evidence>
<proteinExistence type="inferred from homology"/>
<dbReference type="FunCoup" id="A0A1Y2DBB7">
    <property type="interactions" value="475"/>
</dbReference>
<dbReference type="GO" id="GO:0019843">
    <property type="term" value="F:rRNA binding"/>
    <property type="evidence" value="ECO:0007669"/>
    <property type="project" value="UniProtKB-UniRule"/>
</dbReference>
<dbReference type="InterPro" id="IPR007109">
    <property type="entry name" value="Brix"/>
</dbReference>
<comment type="similarity">
    <text evidence="2 4">Belongs to the RPF2 family.</text>
</comment>
<evidence type="ECO:0000256" key="1">
    <source>
        <dbReference type="ARBA" id="ARBA00004604"/>
    </source>
</evidence>
<dbReference type="PANTHER" id="PTHR12728:SF0">
    <property type="entry name" value="RIBOSOME PRODUCTION FACTOR 2 HOMOLOG"/>
    <property type="match status" value="1"/>
</dbReference>
<dbReference type="OrthoDB" id="407658at2759"/>
<dbReference type="SMART" id="SM00879">
    <property type="entry name" value="Brix"/>
    <property type="match status" value="1"/>
</dbReference>
<dbReference type="STRING" id="106004.A0A1Y2DBB7"/>
<dbReference type="EMBL" id="MCGR01000086">
    <property type="protein sequence ID" value="ORY56444.1"/>
    <property type="molecule type" value="Genomic_DNA"/>
</dbReference>
<gene>
    <name evidence="7" type="ORF">BCR35DRAFT_309852</name>
</gene>